<accession>A0AAD5D7E5</accession>
<sequence length="69" mass="7784">MGWCMFSSRLNLKANGESHHQLKMVQQVMQWLRLLGARVVNKPRDNRVVFVACIFAGAGKKVVILVGDM</sequence>
<gene>
    <name evidence="2" type="ORF">M8C21_019011</name>
</gene>
<feature type="transmembrane region" description="Helical" evidence="1">
    <location>
        <begin position="48"/>
        <end position="67"/>
    </location>
</feature>
<keyword evidence="1" id="KW-1133">Transmembrane helix</keyword>
<protein>
    <submittedName>
        <fullName evidence="2">Uncharacterized protein</fullName>
    </submittedName>
</protein>
<comment type="caution">
    <text evidence="2">The sequence shown here is derived from an EMBL/GenBank/DDBJ whole genome shotgun (WGS) entry which is preliminary data.</text>
</comment>
<dbReference type="Proteomes" id="UP001206925">
    <property type="component" value="Unassembled WGS sequence"/>
</dbReference>
<reference evidence="2" key="1">
    <citation type="submission" date="2022-06" db="EMBL/GenBank/DDBJ databases">
        <title>Uncovering the hologenomic basis of an extraordinary plant invasion.</title>
        <authorList>
            <person name="Bieker V.C."/>
            <person name="Martin M.D."/>
            <person name="Gilbert T."/>
            <person name="Hodgins K."/>
            <person name="Battlay P."/>
            <person name="Petersen B."/>
            <person name="Wilson J."/>
        </authorList>
    </citation>
    <scope>NUCLEOTIDE SEQUENCE</scope>
    <source>
        <strain evidence="2">AA19_3_7</strain>
        <tissue evidence="2">Leaf</tissue>
    </source>
</reference>
<keyword evidence="3" id="KW-1185">Reference proteome</keyword>
<organism evidence="2 3">
    <name type="scientific">Ambrosia artemisiifolia</name>
    <name type="common">Common ragweed</name>
    <dbReference type="NCBI Taxonomy" id="4212"/>
    <lineage>
        <taxon>Eukaryota</taxon>
        <taxon>Viridiplantae</taxon>
        <taxon>Streptophyta</taxon>
        <taxon>Embryophyta</taxon>
        <taxon>Tracheophyta</taxon>
        <taxon>Spermatophyta</taxon>
        <taxon>Magnoliopsida</taxon>
        <taxon>eudicotyledons</taxon>
        <taxon>Gunneridae</taxon>
        <taxon>Pentapetalae</taxon>
        <taxon>asterids</taxon>
        <taxon>campanulids</taxon>
        <taxon>Asterales</taxon>
        <taxon>Asteraceae</taxon>
        <taxon>Asteroideae</taxon>
        <taxon>Heliantheae alliance</taxon>
        <taxon>Heliantheae</taxon>
        <taxon>Ambrosia</taxon>
    </lineage>
</organism>
<name>A0AAD5D7E5_AMBAR</name>
<evidence type="ECO:0000256" key="1">
    <source>
        <dbReference type="SAM" id="Phobius"/>
    </source>
</evidence>
<keyword evidence="1" id="KW-0472">Membrane</keyword>
<dbReference type="EMBL" id="JAMZMK010003451">
    <property type="protein sequence ID" value="KAI7754455.1"/>
    <property type="molecule type" value="Genomic_DNA"/>
</dbReference>
<dbReference type="AlphaFoldDB" id="A0AAD5D7E5"/>
<evidence type="ECO:0000313" key="3">
    <source>
        <dbReference type="Proteomes" id="UP001206925"/>
    </source>
</evidence>
<keyword evidence="1" id="KW-0812">Transmembrane</keyword>
<proteinExistence type="predicted"/>
<evidence type="ECO:0000313" key="2">
    <source>
        <dbReference type="EMBL" id="KAI7754455.1"/>
    </source>
</evidence>